<gene>
    <name evidence="1" type="ORF">LR394_09550</name>
</gene>
<dbReference type="Proteomes" id="UP001138997">
    <property type="component" value="Unassembled WGS sequence"/>
</dbReference>
<dbReference type="InterPro" id="IPR035959">
    <property type="entry name" value="RutC-like_sf"/>
</dbReference>
<proteinExistence type="predicted"/>
<keyword evidence="2" id="KW-1185">Reference proteome</keyword>
<dbReference type="Pfam" id="PF01042">
    <property type="entry name" value="Ribonuc_L-PSP"/>
    <property type="match status" value="1"/>
</dbReference>
<reference evidence="1" key="1">
    <citation type="submission" date="2021-11" db="EMBL/GenBank/DDBJ databases">
        <title>Streptomyces corallinus and Kineosporia corallina sp. nov., two new coral-derived marine actinobacteria.</title>
        <authorList>
            <person name="Buangrab K."/>
            <person name="Sutthacheep M."/>
            <person name="Yeemin T."/>
            <person name="Harunari E."/>
            <person name="Igarashi Y."/>
            <person name="Sripreechasak P."/>
            <person name="Kanchanasin P."/>
            <person name="Tanasupawat S."/>
            <person name="Phongsopitanun W."/>
        </authorList>
    </citation>
    <scope>NUCLEOTIDE SEQUENCE</scope>
    <source>
        <strain evidence="1">JCM 31032</strain>
    </source>
</reference>
<evidence type="ECO:0000313" key="2">
    <source>
        <dbReference type="Proteomes" id="UP001138997"/>
    </source>
</evidence>
<sequence length="136" mass="14351">MSVLLTTPPGMWTPVPYHHVSIGTGSRTVQIAGQVARDTDGNAVATGDLAGQVAQVLRNTKIGLEGVGAAFADVTRMRFFVADWQPEKMGDFMAGIESVAAEIGLPSPLPPTSLIGVQSLYEPDVMVELETEAVLD</sequence>
<dbReference type="Gene3D" id="3.30.1330.40">
    <property type="entry name" value="RutC-like"/>
    <property type="match status" value="1"/>
</dbReference>
<dbReference type="PANTHER" id="PTHR43857:SF1">
    <property type="entry name" value="YJGH FAMILY PROTEIN"/>
    <property type="match status" value="1"/>
</dbReference>
<accession>A0A9X1STB1</accession>
<evidence type="ECO:0000313" key="1">
    <source>
        <dbReference type="EMBL" id="MCD5311141.1"/>
    </source>
</evidence>
<dbReference type="AlphaFoldDB" id="A0A9X1STB1"/>
<dbReference type="InterPro" id="IPR006175">
    <property type="entry name" value="YjgF/YER057c/UK114"/>
</dbReference>
<comment type="caution">
    <text evidence="1">The sequence shown here is derived from an EMBL/GenBank/DDBJ whole genome shotgun (WGS) entry which is preliminary data.</text>
</comment>
<dbReference type="RefSeq" id="WP_231440319.1">
    <property type="nucleotide sequence ID" value="NZ_JAJOMB010000004.1"/>
</dbReference>
<organism evidence="1 2">
    <name type="scientific">Kineosporia babensis</name>
    <dbReference type="NCBI Taxonomy" id="499548"/>
    <lineage>
        <taxon>Bacteria</taxon>
        <taxon>Bacillati</taxon>
        <taxon>Actinomycetota</taxon>
        <taxon>Actinomycetes</taxon>
        <taxon>Kineosporiales</taxon>
        <taxon>Kineosporiaceae</taxon>
        <taxon>Kineosporia</taxon>
    </lineage>
</organism>
<protein>
    <submittedName>
        <fullName evidence="1">RidA family protein</fullName>
    </submittedName>
</protein>
<name>A0A9X1STB1_9ACTN</name>
<dbReference type="SUPFAM" id="SSF55298">
    <property type="entry name" value="YjgF-like"/>
    <property type="match status" value="1"/>
</dbReference>
<dbReference type="PANTHER" id="PTHR43857">
    <property type="entry name" value="BLR7761 PROTEIN"/>
    <property type="match status" value="1"/>
</dbReference>
<dbReference type="EMBL" id="JAJOMB010000004">
    <property type="protein sequence ID" value="MCD5311141.1"/>
    <property type="molecule type" value="Genomic_DNA"/>
</dbReference>